<evidence type="ECO:0000256" key="2">
    <source>
        <dbReference type="ARBA" id="ARBA00006448"/>
    </source>
</evidence>
<comment type="similarity">
    <text evidence="2">Belongs to the UPF0702 family.</text>
</comment>
<organism evidence="10 11">
    <name type="scientific">Entomomonas moraniae</name>
    <dbReference type="NCBI Taxonomy" id="2213226"/>
    <lineage>
        <taxon>Bacteria</taxon>
        <taxon>Pseudomonadati</taxon>
        <taxon>Pseudomonadota</taxon>
        <taxon>Gammaproteobacteria</taxon>
        <taxon>Pseudomonadales</taxon>
        <taxon>Pseudomonadaceae</taxon>
        <taxon>Entomomonas</taxon>
    </lineage>
</organism>
<feature type="domain" description="YetF-like N-terminal transmembrane" evidence="9">
    <location>
        <begin position="8"/>
        <end position="83"/>
    </location>
</feature>
<accession>A0A3Q9JIF9</accession>
<evidence type="ECO:0000259" key="9">
    <source>
        <dbReference type="Pfam" id="PF20730"/>
    </source>
</evidence>
<evidence type="ECO:0000256" key="1">
    <source>
        <dbReference type="ARBA" id="ARBA00004651"/>
    </source>
</evidence>
<feature type="domain" description="YetF C-terminal" evidence="8">
    <location>
        <begin position="86"/>
        <end position="203"/>
    </location>
</feature>
<feature type="transmembrane region" description="Helical" evidence="7">
    <location>
        <begin position="38"/>
        <end position="57"/>
    </location>
</feature>
<protein>
    <submittedName>
        <fullName evidence="10">DUF421 domain-containing protein</fullName>
    </submittedName>
</protein>
<keyword evidence="3" id="KW-1003">Cell membrane</keyword>
<dbReference type="InterPro" id="IPR048454">
    <property type="entry name" value="YetF_N"/>
</dbReference>
<dbReference type="GO" id="GO:0005886">
    <property type="term" value="C:plasma membrane"/>
    <property type="evidence" value="ECO:0007669"/>
    <property type="project" value="UniProtKB-SubCell"/>
</dbReference>
<dbReference type="RefSeq" id="WP_127162461.1">
    <property type="nucleotide sequence ID" value="NZ_CP029822.1"/>
</dbReference>
<keyword evidence="5 7" id="KW-1133">Transmembrane helix</keyword>
<dbReference type="Pfam" id="PF20730">
    <property type="entry name" value="YetF_N"/>
    <property type="match status" value="1"/>
</dbReference>
<dbReference type="InterPro" id="IPR023090">
    <property type="entry name" value="UPF0702_alpha/beta_dom_sf"/>
</dbReference>
<dbReference type="Pfam" id="PF04239">
    <property type="entry name" value="DUF421"/>
    <property type="match status" value="1"/>
</dbReference>
<name>A0A3Q9JIF9_9GAMM</name>
<dbReference type="AlphaFoldDB" id="A0A3Q9JIF9"/>
<dbReference type="InterPro" id="IPR007353">
    <property type="entry name" value="DUF421"/>
</dbReference>
<reference evidence="11" key="1">
    <citation type="submission" date="2018-06" db="EMBL/GenBank/DDBJ databases">
        <title>Complete genome of Pseudomonas insecticola strain QZS01.</title>
        <authorList>
            <person name="Wang J."/>
            <person name="Su Q."/>
        </authorList>
    </citation>
    <scope>NUCLEOTIDE SEQUENCE [LARGE SCALE GENOMIC DNA]</scope>
    <source>
        <strain evidence="11">QZS01</strain>
    </source>
</reference>
<comment type="subcellular location">
    <subcellularLocation>
        <location evidence="1">Cell membrane</location>
        <topology evidence="1">Multi-pass membrane protein</topology>
    </subcellularLocation>
</comment>
<dbReference type="PANTHER" id="PTHR34582:SF6">
    <property type="entry name" value="UPF0702 TRANSMEMBRANE PROTEIN YCAP"/>
    <property type="match status" value="1"/>
</dbReference>
<keyword evidence="11" id="KW-1185">Reference proteome</keyword>
<feature type="transmembrane region" description="Helical" evidence="7">
    <location>
        <begin position="6"/>
        <end position="26"/>
    </location>
</feature>
<evidence type="ECO:0000256" key="5">
    <source>
        <dbReference type="ARBA" id="ARBA00022989"/>
    </source>
</evidence>
<evidence type="ECO:0000256" key="7">
    <source>
        <dbReference type="SAM" id="Phobius"/>
    </source>
</evidence>
<proteinExistence type="inferred from homology"/>
<keyword evidence="4 7" id="KW-0812">Transmembrane</keyword>
<dbReference type="Gene3D" id="3.30.240.20">
    <property type="entry name" value="bsu07140 like domains"/>
    <property type="match status" value="2"/>
</dbReference>
<evidence type="ECO:0000256" key="3">
    <source>
        <dbReference type="ARBA" id="ARBA00022475"/>
    </source>
</evidence>
<evidence type="ECO:0000256" key="6">
    <source>
        <dbReference type="ARBA" id="ARBA00023136"/>
    </source>
</evidence>
<evidence type="ECO:0000256" key="4">
    <source>
        <dbReference type="ARBA" id="ARBA00022692"/>
    </source>
</evidence>
<sequence length="239" mass="27281">MLDQFYIYLDITIKLVIGICAFLMVLRTTGKGQLSLMTPLDLIGNFVLGGIIGGVIYNKDITVFKFILVLIIWELIIIFVNLLRKHSTFLQHIIVGKVTPVIIDGKFQLEAFKEARLDINNFMTALQMKGVSLQEVHYAQVEANNQVSIIRKDENKTSAVLVRDGKVDEEALKVLDHDQAWLDQKLKEKGFKGNIESIFFAEWLEKKDPQGKIAQDLYVIQDKEKQKALDEKKKAEDND</sequence>
<dbReference type="EMBL" id="CP029822">
    <property type="protein sequence ID" value="AZS50246.1"/>
    <property type="molecule type" value="Genomic_DNA"/>
</dbReference>
<dbReference type="Proteomes" id="UP000273143">
    <property type="component" value="Chromosome"/>
</dbReference>
<evidence type="ECO:0000313" key="11">
    <source>
        <dbReference type="Proteomes" id="UP000273143"/>
    </source>
</evidence>
<dbReference type="KEGG" id="emo:DM558_05400"/>
<keyword evidence="6 7" id="KW-0472">Membrane</keyword>
<dbReference type="PANTHER" id="PTHR34582">
    <property type="entry name" value="UPF0702 TRANSMEMBRANE PROTEIN YCAP"/>
    <property type="match status" value="1"/>
</dbReference>
<feature type="transmembrane region" description="Helical" evidence="7">
    <location>
        <begin position="63"/>
        <end position="83"/>
    </location>
</feature>
<evidence type="ECO:0000259" key="8">
    <source>
        <dbReference type="Pfam" id="PF04239"/>
    </source>
</evidence>
<evidence type="ECO:0000313" key="10">
    <source>
        <dbReference type="EMBL" id="AZS50246.1"/>
    </source>
</evidence>
<gene>
    <name evidence="10" type="ORF">DM558_05400</name>
</gene>